<reference evidence="1 2" key="1">
    <citation type="submission" date="2013-05" db="EMBL/GenBank/DDBJ databases">
        <title>Genome assembly of Chondromyces apiculatus DSM 436.</title>
        <authorList>
            <person name="Sharma G."/>
            <person name="Khatri I."/>
            <person name="Kaur C."/>
            <person name="Mayilraj S."/>
            <person name="Subramanian S."/>
        </authorList>
    </citation>
    <scope>NUCLEOTIDE SEQUENCE [LARGE SCALE GENOMIC DNA]</scope>
    <source>
        <strain evidence="1 2">DSM 436</strain>
    </source>
</reference>
<dbReference type="RefSeq" id="WP_044247757.1">
    <property type="nucleotide sequence ID" value="NZ_ASRX01000062.1"/>
</dbReference>
<keyword evidence="1" id="KW-0687">Ribonucleoprotein</keyword>
<organism evidence="1 2">
    <name type="scientific">Chondromyces apiculatus DSM 436</name>
    <dbReference type="NCBI Taxonomy" id="1192034"/>
    <lineage>
        <taxon>Bacteria</taxon>
        <taxon>Pseudomonadati</taxon>
        <taxon>Myxococcota</taxon>
        <taxon>Polyangia</taxon>
        <taxon>Polyangiales</taxon>
        <taxon>Polyangiaceae</taxon>
        <taxon>Chondromyces</taxon>
    </lineage>
</organism>
<proteinExistence type="predicted"/>
<evidence type="ECO:0000313" key="1">
    <source>
        <dbReference type="EMBL" id="EYF02300.1"/>
    </source>
</evidence>
<protein>
    <submittedName>
        <fullName evidence="1">Sigma 54 modulation protein/ribosomal protein S30EA</fullName>
    </submittedName>
</protein>
<dbReference type="eggNOG" id="COG1544">
    <property type="taxonomic scope" value="Bacteria"/>
</dbReference>
<name>A0A017T0B4_9BACT</name>
<dbReference type="STRING" id="1192034.CAP_7229"/>
<dbReference type="AlphaFoldDB" id="A0A017T0B4"/>
<dbReference type="EMBL" id="ASRX01000062">
    <property type="protein sequence ID" value="EYF02300.1"/>
    <property type="molecule type" value="Genomic_DNA"/>
</dbReference>
<comment type="caution">
    <text evidence="1">The sequence shown here is derived from an EMBL/GenBank/DDBJ whole genome shotgun (WGS) entry which is preliminary data.</text>
</comment>
<dbReference type="Pfam" id="PF02482">
    <property type="entry name" value="Ribosomal_S30AE"/>
    <property type="match status" value="1"/>
</dbReference>
<evidence type="ECO:0000313" key="2">
    <source>
        <dbReference type="Proteomes" id="UP000019678"/>
    </source>
</evidence>
<accession>A0A017T0B4</accession>
<dbReference type="Gene3D" id="3.30.160.100">
    <property type="entry name" value="Ribosome hibernation promotion factor-like"/>
    <property type="match status" value="1"/>
</dbReference>
<dbReference type="InterPro" id="IPR003489">
    <property type="entry name" value="RHF/RaiA"/>
</dbReference>
<dbReference type="SUPFAM" id="SSF69754">
    <property type="entry name" value="Ribosome binding protein Y (YfiA homologue)"/>
    <property type="match status" value="1"/>
</dbReference>
<gene>
    <name evidence="1" type="ORF">CAP_7229</name>
</gene>
<dbReference type="CDD" id="cd00552">
    <property type="entry name" value="RaiA"/>
    <property type="match status" value="1"/>
</dbReference>
<keyword evidence="1" id="KW-0689">Ribosomal protein</keyword>
<dbReference type="GO" id="GO:0005840">
    <property type="term" value="C:ribosome"/>
    <property type="evidence" value="ECO:0007669"/>
    <property type="project" value="UniProtKB-KW"/>
</dbReference>
<dbReference type="InterPro" id="IPR036567">
    <property type="entry name" value="RHF-like"/>
</dbReference>
<dbReference type="Proteomes" id="UP000019678">
    <property type="component" value="Unassembled WGS sequence"/>
</dbReference>
<sequence>MNEVQVTFRNMAVSRGIEGLAREKAAKLQRFFPRLQSCHVVVESANHKGGRSATYHVRIDVTVPGAELVANHEPAGNVHDDAYLAVRDAFDIMRRQIQDYAQRLRGDVKSHVSDLPAPAAFGPELSTEGTAY</sequence>
<keyword evidence="2" id="KW-1185">Reference proteome</keyword>